<protein>
    <submittedName>
        <fullName evidence="8">145-kDa protein</fullName>
    </submittedName>
</protein>
<sequence length="1277" mass="145463">MEGTGGLLGILGEADIVRAAIATRTNSQLHQTVCDHIKDHIVDSKEKQKTKKKIDVRRNLDQEQIQLLNELYPERHIVTSSYERGTHNFAAASRIIELDILLSKFPKDKFVYDIGGNWASHVKRNDNRRVHCCCPILDFRDAQRKSVRWASIEKFVAEKESIPEDLGNKIKQLYSDESRIRENVRKQDLRAEAMDGVWYCQNKFEDCVHNVANAAAIAIHSIYDIEIEDLVDALEEKQIKQLTGTFLFSVELLMGSKRGELPTVNGFFEVEGDKVKYGFYDDPNCGYTHNLQQLKKYLTKTYVKARGGSVYYLELNDIRGDVVFFTFTDATEAVMMGVSVDESFKCIPVNAANKVVFPLFSLNERSKELEFSEVILPRDFVSRAVEYVDRVKDNQNTVDNIRSYLFSTNNSVVIAGASRKTVEKVNPLLISRICTTLQVYSEVRREKEKRVMIALKDQVREDVSLNSLFAATVARVFGKVSVWQRALRAYATWIGHVYGCDVLNFANMPLYVEIHDRIRLWSQTAQLDGFFHDMADLEEKMRVHREIEEERKRISECIASEKLGDLYVEVDVCDNVSERNVEARVLRPMEHKKGAINLSIVNSWCEEGSLFALDERPRKVHTPLKNLLGKMVEIIFPKCELSAVMFDEQGQRVYADSLDKRQLKLLLDGKISPKDVTVGVQQSIQSEMVAQHDFTLDKVVREVAAEAFDIWGRELEGVSEEKEEVAVVSKSCRSVAVQTNDDDDLPPPTATSPSPSISSIEDNYPQTPDFTTPSSPDSVVTESSSDGEEPAVKQWGSTCSESDDAYLSVSVMMTDEVKVSRLPNAPKFESFATVQKKAKMEYLWYLRCKMISDRSTLRGIIDDFNNGLFYSENCDTPKDSCFLDYTTSSNGTWCFSKRPQRLGHAYGVGFNIVAGKITTCELFKLFWDQEVLSDKPRNCGMYNYVLINDLTYLMNEMVIYRNLQNTFMRKERRVSAKVVLKDGVPGCGKSTWILNNANLKRDVVLSMGKEATVDLREKFEEKYAFGKKELNRVRTVDSYLMHDCGKEMTCNTLHFDEALMAHAGMVYFCADLLGARKLICQGDSQQIPFVNRVESITLRYANLVIDKTDKIRHTYRSPIDVACYLTMKGYYGADRITTTNSDGRSLGVVGPRHEKPMTSVYCVPYLAGVQYLTFTQAEKEDLHKALRSKGPVSVSTVHEAQGKTFNDVILVRLKTTENEIYPGGRKSKPYSIVGVTRHRRSLVYYTAIEDRLYYDIEDMKRVMEDKLMKSFNGEHTK</sequence>
<dbReference type="GeneID" id="956365"/>
<feature type="domain" description="Alphavirus-like MT" evidence="7">
    <location>
        <begin position="78"/>
        <end position="298"/>
    </location>
</feature>
<feature type="region of interest" description="Disordered" evidence="5">
    <location>
        <begin position="737"/>
        <end position="798"/>
    </location>
</feature>
<evidence type="ECO:0000313" key="9">
    <source>
        <dbReference type="Proteomes" id="UP000203686"/>
    </source>
</evidence>
<dbReference type="Gene3D" id="3.40.50.300">
    <property type="entry name" value="P-loop containing nucleotide triphosphate hydrolases"/>
    <property type="match status" value="2"/>
</dbReference>
<dbReference type="SUPFAM" id="SSF52540">
    <property type="entry name" value="P-loop containing nucleoside triphosphate hydrolases"/>
    <property type="match status" value="2"/>
</dbReference>
<dbReference type="InterPro" id="IPR027417">
    <property type="entry name" value="P-loop_NTPase"/>
</dbReference>
<dbReference type="GO" id="GO:0008174">
    <property type="term" value="F:mRNA methyltransferase activity"/>
    <property type="evidence" value="ECO:0007669"/>
    <property type="project" value="UniProtKB-UniRule"/>
</dbReference>
<dbReference type="Pfam" id="PF08456">
    <property type="entry name" value="Vmethyltransf_C"/>
    <property type="match status" value="1"/>
</dbReference>
<dbReference type="GO" id="GO:0005524">
    <property type="term" value="F:ATP binding"/>
    <property type="evidence" value="ECO:0007669"/>
    <property type="project" value="UniProtKB-KW"/>
</dbReference>
<dbReference type="GO" id="GO:0003723">
    <property type="term" value="F:RNA binding"/>
    <property type="evidence" value="ECO:0007669"/>
    <property type="project" value="InterPro"/>
</dbReference>
<evidence type="ECO:0000256" key="3">
    <source>
        <dbReference type="ARBA" id="ARBA00022801"/>
    </source>
</evidence>
<dbReference type="PROSITE" id="PS51657">
    <property type="entry name" value="PSRV_HELICASE"/>
    <property type="match status" value="1"/>
</dbReference>
<evidence type="ECO:0000313" key="8">
    <source>
        <dbReference type="EMBL" id="BAA94802.1"/>
    </source>
</evidence>
<reference evidence="8 9" key="1">
    <citation type="journal article" date="2000" name="Virology">
        <title>Similarity and divergence among viruses in the genus Furovirus.</title>
        <authorList>
            <person name="Shirako Y."/>
            <person name="Suzuki N."/>
            <person name="French R.C."/>
        </authorList>
    </citation>
    <scope>NUCLEOTIDE SEQUENCE [LARGE SCALE GENOMIC DNA]</scope>
</reference>
<dbReference type="GO" id="GO:0016787">
    <property type="term" value="F:hydrolase activity"/>
    <property type="evidence" value="ECO:0007669"/>
    <property type="project" value="UniProtKB-KW"/>
</dbReference>
<gene>
    <name evidence="8" type="primary">ORF1</name>
</gene>
<keyword evidence="3" id="KW-0378">Hydrolase</keyword>
<feature type="compositionally biased region" description="Low complexity" evidence="5">
    <location>
        <begin position="772"/>
        <end position="784"/>
    </location>
</feature>
<dbReference type="Pfam" id="PF01443">
    <property type="entry name" value="Viral_helicase1"/>
    <property type="match status" value="1"/>
</dbReference>
<evidence type="ECO:0000256" key="5">
    <source>
        <dbReference type="SAM" id="MobiDB-lite"/>
    </source>
</evidence>
<organism evidence="8 9">
    <name type="scientific">Sorghum chlorotic spot virus</name>
    <dbReference type="NCBI Taxonomy" id="107804"/>
    <lineage>
        <taxon>Viruses</taxon>
        <taxon>Riboviria</taxon>
        <taxon>Orthornavirae</taxon>
        <taxon>Kitrinoviricota</taxon>
        <taxon>Alsuviricetes</taxon>
        <taxon>Martellivirales</taxon>
        <taxon>Virgaviridae</taxon>
        <taxon>Furovirus</taxon>
        <taxon>Furovirus sorghi</taxon>
    </lineage>
</organism>
<dbReference type="InterPro" id="IPR013664">
    <property type="entry name" value="Virgavirus_MeTrfase_C"/>
</dbReference>
<evidence type="ECO:0000256" key="1">
    <source>
        <dbReference type="ARBA" id="ARBA00022679"/>
    </source>
</evidence>
<dbReference type="InterPro" id="IPR027351">
    <property type="entry name" value="(+)RNA_virus_helicase_core_dom"/>
</dbReference>
<evidence type="ECO:0000256" key="4">
    <source>
        <dbReference type="ARBA" id="ARBA00022840"/>
    </source>
</evidence>
<feature type="domain" description="(+)RNA virus helicase C-terminal" evidence="6">
    <location>
        <begin position="949"/>
        <end position="1277"/>
    </location>
</feature>
<dbReference type="Pfam" id="PF01660">
    <property type="entry name" value="Vmethyltransf"/>
    <property type="match status" value="1"/>
</dbReference>
<keyword evidence="4" id="KW-0067">ATP-binding</keyword>
<keyword evidence="2" id="KW-0547">Nucleotide-binding</keyword>
<name>Q9JGJ7_9VIRU</name>
<evidence type="ECO:0000259" key="6">
    <source>
        <dbReference type="PROSITE" id="PS51657"/>
    </source>
</evidence>
<dbReference type="InterPro" id="IPR002588">
    <property type="entry name" value="Alphavirus-like_MT_dom"/>
</dbReference>
<dbReference type="EMBL" id="AB033691">
    <property type="protein sequence ID" value="BAA94802.1"/>
    <property type="molecule type" value="Genomic_RNA"/>
</dbReference>
<dbReference type="RefSeq" id="NP_659019.1">
    <property type="nucleotide sequence ID" value="NC_004014.1"/>
</dbReference>
<dbReference type="Proteomes" id="UP000203686">
    <property type="component" value="Genome"/>
</dbReference>
<keyword evidence="1" id="KW-0808">Transferase</keyword>
<keyword evidence="9" id="KW-1185">Reference proteome</keyword>
<dbReference type="GO" id="GO:0006396">
    <property type="term" value="P:RNA processing"/>
    <property type="evidence" value="ECO:0007669"/>
    <property type="project" value="InterPro"/>
</dbReference>
<dbReference type="KEGG" id="vg:956365"/>
<dbReference type="PROSITE" id="PS51743">
    <property type="entry name" value="ALPHAVIRUS_MT"/>
    <property type="match status" value="1"/>
</dbReference>
<evidence type="ECO:0000256" key="2">
    <source>
        <dbReference type="ARBA" id="ARBA00022741"/>
    </source>
</evidence>
<evidence type="ECO:0000259" key="7">
    <source>
        <dbReference type="PROSITE" id="PS51743"/>
    </source>
</evidence>
<dbReference type="GO" id="GO:0016556">
    <property type="term" value="P:mRNA modification"/>
    <property type="evidence" value="ECO:0007669"/>
    <property type="project" value="InterPro"/>
</dbReference>
<proteinExistence type="predicted"/>
<accession>Q9JGJ7</accession>
<feature type="compositionally biased region" description="Low complexity" evidence="5">
    <location>
        <begin position="751"/>
        <end position="762"/>
    </location>
</feature>